<accession>A0A0H3ZQN5</accession>
<dbReference type="AlphaFoldDB" id="A0A0H3ZQN5"/>
<dbReference type="InterPro" id="IPR027417">
    <property type="entry name" value="P-loop_NTPase"/>
</dbReference>
<evidence type="ECO:0000259" key="1">
    <source>
        <dbReference type="Pfam" id="PF13614"/>
    </source>
</evidence>
<sequence>MNVVLQSIRQTAINMNQEQSHLEEALKTQLRINVTDEDLVDGVDRLIYNHSLNKTEVIKQLRTTKPTFKKKLTEAEELGLIGEHTSQGKAHLYTNDQVHILMEHFGVPKFHEHHDSKLIVVTNHKGGTGKTSTTLALATATALDLDLNARVLILDLDPQGSAGQGTMQIAEDSIYVTMTDILLAEFEPDNEDNAVNALLKNGYTIEEIIKQCAFSTHLSNLSVITAFPSDERFVDTYWQLDENEQVRLLRKFSEVVLPILKEVFDVIFVDMPPQDSPITWSSLEAAEMLLVPVTPRYYDYASTTNFMSNLSDRLESLPSMGSNLQWYKLAAVNYQESSKPEYDTFQKLMRSVRNNLMTSTIAHSDAFTATANIGRTVLDIKKSEEVCTSKQFDVAVSSVNLFYKQFKNELIQLAIK</sequence>
<dbReference type="SUPFAM" id="SSF52540">
    <property type="entry name" value="P-loop containing nucleoside triphosphate hydrolases"/>
    <property type="match status" value="1"/>
</dbReference>
<dbReference type="PANTHER" id="PTHR13696">
    <property type="entry name" value="P-LOOP CONTAINING NUCLEOSIDE TRIPHOSPHATE HYDROLASE"/>
    <property type="match status" value="1"/>
</dbReference>
<dbReference type="EMBL" id="KP795509">
    <property type="protein sequence ID" value="AKN36742.1"/>
    <property type="molecule type" value="Genomic_DNA"/>
</dbReference>
<dbReference type="InterPro" id="IPR025669">
    <property type="entry name" value="AAA_dom"/>
</dbReference>
<protein>
    <submittedName>
        <fullName evidence="2">Chromosome (Plasmid) partitioning protein ParA</fullName>
    </submittedName>
</protein>
<reference evidence="2" key="1">
    <citation type="journal article" date="2015" name="MBio">
        <title>Eco-Evolutionary Dynamics of Episomes among Ecologically Cohesive Bacterial Populations.</title>
        <authorList>
            <person name="Xue H."/>
            <person name="Cordero O.X."/>
            <person name="Camas F.M."/>
            <person name="Trimble W."/>
            <person name="Meyer F."/>
            <person name="Guglielmini J."/>
            <person name="Rocha E.P."/>
            <person name="Polz M.F."/>
        </authorList>
    </citation>
    <scope>NUCLEOTIDE SEQUENCE</scope>
    <source>
        <strain evidence="2">FF_172</strain>
    </source>
</reference>
<evidence type="ECO:0000313" key="2">
    <source>
        <dbReference type="EMBL" id="AKN36742.1"/>
    </source>
</evidence>
<dbReference type="CDD" id="cd02042">
    <property type="entry name" value="ParAB_family"/>
    <property type="match status" value="1"/>
</dbReference>
<feature type="domain" description="AAA" evidence="1">
    <location>
        <begin position="117"/>
        <end position="309"/>
    </location>
</feature>
<dbReference type="InterPro" id="IPR050678">
    <property type="entry name" value="DNA_Partitioning_ATPase"/>
</dbReference>
<name>A0A0H3ZQN5_VIBSP</name>
<dbReference type="Gene3D" id="3.40.50.300">
    <property type="entry name" value="P-loop containing nucleotide triphosphate hydrolases"/>
    <property type="match status" value="1"/>
</dbReference>
<proteinExistence type="predicted"/>
<dbReference type="Pfam" id="PF13614">
    <property type="entry name" value="AAA_31"/>
    <property type="match status" value="1"/>
</dbReference>
<organism evidence="2">
    <name type="scientific">Vibrio splendidus</name>
    <dbReference type="NCBI Taxonomy" id="29497"/>
    <lineage>
        <taxon>Bacteria</taxon>
        <taxon>Pseudomonadati</taxon>
        <taxon>Pseudomonadota</taxon>
        <taxon>Gammaproteobacteria</taxon>
        <taxon>Vibrionales</taxon>
        <taxon>Vibrionaceae</taxon>
        <taxon>Vibrio</taxon>
    </lineage>
</organism>
<dbReference type="PANTHER" id="PTHR13696:SF98">
    <property type="entry name" value="PLASMID PARTITION PROTEIN A"/>
    <property type="match status" value="1"/>
</dbReference>